<dbReference type="Proteomes" id="UP000823775">
    <property type="component" value="Unassembled WGS sequence"/>
</dbReference>
<feature type="region of interest" description="Disordered" evidence="1">
    <location>
        <begin position="1"/>
        <end position="24"/>
    </location>
</feature>
<feature type="non-terminal residue" evidence="2">
    <location>
        <position position="169"/>
    </location>
</feature>
<evidence type="ECO:0000313" key="2">
    <source>
        <dbReference type="EMBL" id="MCE3216085.1"/>
    </source>
</evidence>
<evidence type="ECO:0000313" key="3">
    <source>
        <dbReference type="Proteomes" id="UP000823775"/>
    </source>
</evidence>
<keyword evidence="3" id="KW-1185">Reference proteome</keyword>
<dbReference type="EMBL" id="JACEIK010012233">
    <property type="protein sequence ID" value="MCE3216085.1"/>
    <property type="molecule type" value="Genomic_DNA"/>
</dbReference>
<organism evidence="2 3">
    <name type="scientific">Datura stramonium</name>
    <name type="common">Jimsonweed</name>
    <name type="synonym">Common thornapple</name>
    <dbReference type="NCBI Taxonomy" id="4076"/>
    <lineage>
        <taxon>Eukaryota</taxon>
        <taxon>Viridiplantae</taxon>
        <taxon>Streptophyta</taxon>
        <taxon>Embryophyta</taxon>
        <taxon>Tracheophyta</taxon>
        <taxon>Spermatophyta</taxon>
        <taxon>Magnoliopsida</taxon>
        <taxon>eudicotyledons</taxon>
        <taxon>Gunneridae</taxon>
        <taxon>Pentapetalae</taxon>
        <taxon>asterids</taxon>
        <taxon>lamiids</taxon>
        <taxon>Solanales</taxon>
        <taxon>Solanaceae</taxon>
        <taxon>Solanoideae</taxon>
        <taxon>Datureae</taxon>
        <taxon>Datura</taxon>
    </lineage>
</organism>
<gene>
    <name evidence="2" type="ORF">HAX54_004772</name>
</gene>
<proteinExistence type="predicted"/>
<reference evidence="2 3" key="1">
    <citation type="journal article" date="2021" name="BMC Genomics">
        <title>Datura genome reveals duplications of psychoactive alkaloid biosynthetic genes and high mutation rate following tissue culture.</title>
        <authorList>
            <person name="Rajewski A."/>
            <person name="Carter-House D."/>
            <person name="Stajich J."/>
            <person name="Litt A."/>
        </authorList>
    </citation>
    <scope>NUCLEOTIDE SEQUENCE [LARGE SCALE GENOMIC DNA]</scope>
    <source>
        <strain evidence="2">AR-01</strain>
    </source>
</reference>
<name>A0ABS8WT48_DATST</name>
<protein>
    <submittedName>
        <fullName evidence="2">Uncharacterized protein</fullName>
    </submittedName>
</protein>
<accession>A0ABS8WT48</accession>
<comment type="caution">
    <text evidence="2">The sequence shown here is derived from an EMBL/GenBank/DDBJ whole genome shotgun (WGS) entry which is preliminary data.</text>
</comment>
<sequence length="169" mass="19008">MMILAPKRREEQDSDNEGRGKWSGQTGAKKKAAFIIGVENFCRLNLDHALVNCALSNVVHPELSYNIFKKVVKKIWAYISKTRRTSGKSYVTVLSELGQTIDMFQNEKVLIPSEEKATETRQRKGWLGSDGGAFASAFLQAMTYLKFFGNGENALPRADVAIYIRNELQ</sequence>
<evidence type="ECO:0000256" key="1">
    <source>
        <dbReference type="SAM" id="MobiDB-lite"/>
    </source>
</evidence>
<feature type="compositionally biased region" description="Basic and acidic residues" evidence="1">
    <location>
        <begin position="7"/>
        <end position="20"/>
    </location>
</feature>